<reference evidence="5" key="2">
    <citation type="submission" date="2023-02" db="EMBL/GenBank/DDBJ databases">
        <title>A novel hydrolase synthesized by Rhodococcus erythropolis HQ is responsible for the detoxification of Zearalenone.</title>
        <authorList>
            <person name="Hu J."/>
            <person name="Xu J."/>
        </authorList>
    </citation>
    <scope>NUCLEOTIDE SEQUENCE</scope>
    <source>
        <strain evidence="5">HQ</strain>
    </source>
</reference>
<accession>A0A7I8B0W0</accession>
<protein>
    <submittedName>
        <fullName evidence="6">GntR family transcriptional regulator</fullName>
    </submittedName>
</protein>
<dbReference type="Pfam" id="PF07729">
    <property type="entry name" value="FCD"/>
    <property type="match status" value="1"/>
</dbReference>
<sequence>MSVRPPLREQVYRSIRNDLMSGQIAPSERLGEERLAHLYGVSRTPVREALAKLESDGLVERDEHGLFPYRPHLDELGGLYELRILLEVHGLRRVLDGEAPAHDRDALGSELDKWYAFLKQMPVPDAGFVTLDEEFHIALLASSGNHALVDALQAVNSKLRPVRMFDYLTPDRMKATVEEHISVVELVLDGKIPQAHEALVSHIDISRAVVLDRARQALSLAAMANAVRN</sequence>
<dbReference type="GO" id="GO:0003677">
    <property type="term" value="F:DNA binding"/>
    <property type="evidence" value="ECO:0007669"/>
    <property type="project" value="UniProtKB-KW"/>
</dbReference>
<dbReference type="InterPro" id="IPR000524">
    <property type="entry name" value="Tscrpt_reg_HTH_GntR"/>
</dbReference>
<proteinExistence type="predicted"/>
<evidence type="ECO:0000256" key="1">
    <source>
        <dbReference type="ARBA" id="ARBA00023015"/>
    </source>
</evidence>
<keyword evidence="3" id="KW-0804">Transcription</keyword>
<evidence type="ECO:0000313" key="7">
    <source>
        <dbReference type="Proteomes" id="UP000230886"/>
    </source>
</evidence>
<dbReference type="PRINTS" id="PR00035">
    <property type="entry name" value="HTHGNTR"/>
</dbReference>
<dbReference type="InterPro" id="IPR008920">
    <property type="entry name" value="TF_FadR/GntR_C"/>
</dbReference>
<dbReference type="EMBL" id="JARDXE010000008">
    <property type="protein sequence ID" value="MDE8646258.1"/>
    <property type="molecule type" value="Genomic_DNA"/>
</dbReference>
<dbReference type="Proteomes" id="UP000230886">
    <property type="component" value="Unassembled WGS sequence"/>
</dbReference>
<dbReference type="InterPro" id="IPR036390">
    <property type="entry name" value="WH_DNA-bd_sf"/>
</dbReference>
<dbReference type="PANTHER" id="PTHR43537">
    <property type="entry name" value="TRANSCRIPTIONAL REGULATOR, GNTR FAMILY"/>
    <property type="match status" value="1"/>
</dbReference>
<evidence type="ECO:0000256" key="3">
    <source>
        <dbReference type="ARBA" id="ARBA00023163"/>
    </source>
</evidence>
<keyword evidence="2" id="KW-0238">DNA-binding</keyword>
<dbReference type="InterPro" id="IPR036388">
    <property type="entry name" value="WH-like_DNA-bd_sf"/>
</dbReference>
<dbReference type="PANTHER" id="PTHR43537:SF45">
    <property type="entry name" value="GNTR FAMILY REGULATORY PROTEIN"/>
    <property type="match status" value="1"/>
</dbReference>
<organism evidence="6 7">
    <name type="scientific">Rhodococcus qingshengii</name>
    <dbReference type="NCBI Taxonomy" id="334542"/>
    <lineage>
        <taxon>Bacteria</taxon>
        <taxon>Bacillati</taxon>
        <taxon>Actinomycetota</taxon>
        <taxon>Actinomycetes</taxon>
        <taxon>Mycobacteriales</taxon>
        <taxon>Nocardiaceae</taxon>
        <taxon>Rhodococcus</taxon>
        <taxon>Rhodococcus erythropolis group</taxon>
    </lineage>
</organism>
<dbReference type="Gene3D" id="1.20.120.530">
    <property type="entry name" value="GntR ligand-binding domain-like"/>
    <property type="match status" value="1"/>
</dbReference>
<dbReference type="AlphaFoldDB" id="A0A1C4FEJ2"/>
<dbReference type="PROSITE" id="PS50949">
    <property type="entry name" value="HTH_GNTR"/>
    <property type="match status" value="1"/>
</dbReference>
<dbReference type="RefSeq" id="WP_020906727.1">
    <property type="nucleotide sequence ID" value="NZ_AP023172.1"/>
</dbReference>
<dbReference type="SMART" id="SM00895">
    <property type="entry name" value="FCD"/>
    <property type="match status" value="1"/>
</dbReference>
<dbReference type="SUPFAM" id="SSF46785">
    <property type="entry name" value="Winged helix' DNA-binding domain"/>
    <property type="match status" value="1"/>
</dbReference>
<dbReference type="Pfam" id="PF00392">
    <property type="entry name" value="GntR"/>
    <property type="match status" value="1"/>
</dbReference>
<dbReference type="Proteomes" id="UP001217325">
    <property type="component" value="Unassembled WGS sequence"/>
</dbReference>
<evidence type="ECO:0000313" key="5">
    <source>
        <dbReference type="EMBL" id="MDE8646258.1"/>
    </source>
</evidence>
<dbReference type="EMBL" id="NOVD01000005">
    <property type="protein sequence ID" value="PCK27380.1"/>
    <property type="molecule type" value="Genomic_DNA"/>
</dbReference>
<comment type="caution">
    <text evidence="6">The sequence shown here is derived from an EMBL/GenBank/DDBJ whole genome shotgun (WGS) entry which is preliminary data.</text>
</comment>
<dbReference type="SUPFAM" id="SSF48008">
    <property type="entry name" value="GntR ligand-binding domain-like"/>
    <property type="match status" value="1"/>
</dbReference>
<accession>A0A1C4FEJ2</accession>
<dbReference type="GeneID" id="64139537"/>
<evidence type="ECO:0000259" key="4">
    <source>
        <dbReference type="PROSITE" id="PS50949"/>
    </source>
</evidence>
<reference evidence="6 7" key="1">
    <citation type="submission" date="2017-07" db="EMBL/GenBank/DDBJ databases">
        <title>Draft sequence of Rhodococcus enclensis 23b-28.</title>
        <authorList>
            <person name="Besaury L."/>
            <person name="Sancelme M."/>
            <person name="Amato P."/>
            <person name="Lallement A."/>
            <person name="Delort A.-M."/>
        </authorList>
    </citation>
    <scope>NUCLEOTIDE SEQUENCE [LARGE SCALE GENOMIC DNA]</scope>
    <source>
        <strain evidence="6 7">23b-28</strain>
    </source>
</reference>
<gene>
    <name evidence="6" type="ORF">CHR55_11500</name>
    <name evidence="5" type="ORF">PXH69_14955</name>
</gene>
<keyword evidence="1" id="KW-0805">Transcription regulation</keyword>
<dbReference type="Gene3D" id="1.10.10.10">
    <property type="entry name" value="Winged helix-like DNA-binding domain superfamily/Winged helix DNA-binding domain"/>
    <property type="match status" value="1"/>
</dbReference>
<name>A0A1C4FEJ2_RHOSG</name>
<evidence type="ECO:0000313" key="6">
    <source>
        <dbReference type="EMBL" id="PCK27380.1"/>
    </source>
</evidence>
<evidence type="ECO:0000256" key="2">
    <source>
        <dbReference type="ARBA" id="ARBA00023125"/>
    </source>
</evidence>
<dbReference type="CDD" id="cd07377">
    <property type="entry name" value="WHTH_GntR"/>
    <property type="match status" value="1"/>
</dbReference>
<dbReference type="SMART" id="SM00345">
    <property type="entry name" value="HTH_GNTR"/>
    <property type="match status" value="1"/>
</dbReference>
<dbReference type="GO" id="GO:0003700">
    <property type="term" value="F:DNA-binding transcription factor activity"/>
    <property type="evidence" value="ECO:0007669"/>
    <property type="project" value="InterPro"/>
</dbReference>
<feature type="domain" description="HTH gntR-type" evidence="4">
    <location>
        <begin position="5"/>
        <end position="71"/>
    </location>
</feature>
<dbReference type="InterPro" id="IPR011711">
    <property type="entry name" value="GntR_C"/>
</dbReference>